<accession>A0A811JW20</accession>
<protein>
    <recommendedName>
        <fullName evidence="3">DZANK-type domain-containing protein</fullName>
    </recommendedName>
</protein>
<sequence>MTESPVLLPEASQDTLYTCSLCKVKCIHTDDRVCPNCGFTFNFKCQGCSRFLKPHNAYCSFCGQKQISFFQQLRYDIFHHRFEIVTVSLALLVVLYSKRRHPRLPRCHNQKLELPLPNMENIGRTAQDWTSWTLSWIPGVKY</sequence>
<evidence type="ECO:0000313" key="1">
    <source>
        <dbReference type="EMBL" id="CAD5207481.1"/>
    </source>
</evidence>
<gene>
    <name evidence="1" type="ORF">BOKJ2_LOCUS2165</name>
</gene>
<evidence type="ECO:0000313" key="2">
    <source>
        <dbReference type="Proteomes" id="UP000614601"/>
    </source>
</evidence>
<evidence type="ECO:0008006" key="3">
    <source>
        <dbReference type="Google" id="ProtNLM"/>
    </source>
</evidence>
<dbReference type="Proteomes" id="UP000783686">
    <property type="component" value="Unassembled WGS sequence"/>
</dbReference>
<comment type="caution">
    <text evidence="1">The sequence shown here is derived from an EMBL/GenBank/DDBJ whole genome shotgun (WGS) entry which is preliminary data.</text>
</comment>
<proteinExistence type="predicted"/>
<name>A0A811JW20_9BILA</name>
<dbReference type="Proteomes" id="UP000614601">
    <property type="component" value="Unassembled WGS sequence"/>
</dbReference>
<dbReference type="AlphaFoldDB" id="A0A811JW20"/>
<dbReference type="EMBL" id="CAJFCW020000001">
    <property type="protein sequence ID" value="CAG9085812.1"/>
    <property type="molecule type" value="Genomic_DNA"/>
</dbReference>
<organism evidence="1 2">
    <name type="scientific">Bursaphelenchus okinawaensis</name>
    <dbReference type="NCBI Taxonomy" id="465554"/>
    <lineage>
        <taxon>Eukaryota</taxon>
        <taxon>Metazoa</taxon>
        <taxon>Ecdysozoa</taxon>
        <taxon>Nematoda</taxon>
        <taxon>Chromadorea</taxon>
        <taxon>Rhabditida</taxon>
        <taxon>Tylenchina</taxon>
        <taxon>Tylenchomorpha</taxon>
        <taxon>Aphelenchoidea</taxon>
        <taxon>Aphelenchoididae</taxon>
        <taxon>Bursaphelenchus</taxon>
    </lineage>
</organism>
<keyword evidence="2" id="KW-1185">Reference proteome</keyword>
<reference evidence="1" key="1">
    <citation type="submission" date="2020-09" db="EMBL/GenBank/DDBJ databases">
        <authorList>
            <person name="Kikuchi T."/>
        </authorList>
    </citation>
    <scope>NUCLEOTIDE SEQUENCE</scope>
    <source>
        <strain evidence="1">SH1</strain>
    </source>
</reference>
<dbReference type="EMBL" id="CAJFDH010000001">
    <property type="protein sequence ID" value="CAD5207481.1"/>
    <property type="molecule type" value="Genomic_DNA"/>
</dbReference>